<evidence type="ECO:0000256" key="1">
    <source>
        <dbReference type="ARBA" id="ARBA00022598"/>
    </source>
</evidence>
<dbReference type="KEGG" id="acad:UA74_23315"/>
<organism evidence="6 7">
    <name type="scientific">Actinoalloteichus fjordicus</name>
    <dbReference type="NCBI Taxonomy" id="1612552"/>
    <lineage>
        <taxon>Bacteria</taxon>
        <taxon>Bacillati</taxon>
        <taxon>Actinomycetota</taxon>
        <taxon>Actinomycetes</taxon>
        <taxon>Pseudonocardiales</taxon>
        <taxon>Pseudonocardiaceae</taxon>
        <taxon>Actinoalloteichus</taxon>
    </lineage>
</organism>
<evidence type="ECO:0000256" key="4">
    <source>
        <dbReference type="PROSITE-ProRule" id="PRU00409"/>
    </source>
</evidence>
<dbReference type="EMBL" id="CP016076">
    <property type="protein sequence ID" value="APU16681.1"/>
    <property type="molecule type" value="Genomic_DNA"/>
</dbReference>
<keyword evidence="1" id="KW-0436">Ligase</keyword>
<name>A0AAC9LFE2_9PSEU</name>
<keyword evidence="3 4" id="KW-0067">ATP-binding</keyword>
<keyword evidence="2 4" id="KW-0547">Nucleotide-binding</keyword>
<evidence type="ECO:0000313" key="7">
    <source>
        <dbReference type="Proteomes" id="UP000185511"/>
    </source>
</evidence>
<accession>A0AAC9LFE2</accession>
<reference evidence="7" key="1">
    <citation type="submission" date="2016-06" db="EMBL/GenBank/DDBJ databases">
        <title>Complete genome sequence of Actinoalloteichus fjordicus DSM 46855 (=ADI127-17), type strain of the new species Actinoalloteichus fjordicus.</title>
        <authorList>
            <person name="Ruckert C."/>
            <person name="Nouioui I."/>
            <person name="Willmese J."/>
            <person name="van Wezel G."/>
            <person name="Klenk H.-P."/>
            <person name="Kalinowski J."/>
            <person name="Zotchev S.B."/>
        </authorList>
    </citation>
    <scope>NUCLEOTIDE SEQUENCE [LARGE SCALE GENOMIC DNA]</scope>
    <source>
        <strain evidence="7">ADI127-7</strain>
    </source>
</reference>
<dbReference type="RefSeq" id="WP_083684137.1">
    <property type="nucleotide sequence ID" value="NZ_CP016076.1"/>
</dbReference>
<proteinExistence type="predicted"/>
<dbReference type="InterPro" id="IPR011761">
    <property type="entry name" value="ATP-grasp"/>
</dbReference>
<dbReference type="InterPro" id="IPR052032">
    <property type="entry name" value="ATP-dep_AA_Ligase"/>
</dbReference>
<dbReference type="PANTHER" id="PTHR43585">
    <property type="entry name" value="FUMIPYRROLE BIOSYNTHESIS PROTEIN C"/>
    <property type="match status" value="1"/>
</dbReference>
<evidence type="ECO:0000313" key="6">
    <source>
        <dbReference type="EMBL" id="APU16681.1"/>
    </source>
</evidence>
<dbReference type="GO" id="GO:0005524">
    <property type="term" value="F:ATP binding"/>
    <property type="evidence" value="ECO:0007669"/>
    <property type="project" value="UniProtKB-UniRule"/>
</dbReference>
<dbReference type="SUPFAM" id="SSF56059">
    <property type="entry name" value="Glutathione synthetase ATP-binding domain-like"/>
    <property type="match status" value="1"/>
</dbReference>
<feature type="domain" description="ATP-grasp" evidence="5">
    <location>
        <begin position="104"/>
        <end position="317"/>
    </location>
</feature>
<dbReference type="Pfam" id="PF13535">
    <property type="entry name" value="ATP-grasp_4"/>
    <property type="match status" value="1"/>
</dbReference>
<evidence type="ECO:0000259" key="5">
    <source>
        <dbReference type="PROSITE" id="PS50975"/>
    </source>
</evidence>
<sequence>MLNIFVIGLDEPNHDVLRCVPSAERYRFHPLLSIAELQHGEIPIADLLAEAERRLTDFDGSIDAIVGFWDFPVSTMVPILARRFGTRGADLTSVLKCEHKYWSRLEQQKVIDEHPRFALVSPADDRPPAELRYPMWLKPVKSFSSELAFKVEDDAEFRTAVDQIAKGIGRVGGPFEHVLAQVTLPPEIAAVGGQAILAEEALRGVQVAVEGYGWDGKVEVYGTLDSVDYPDSSCFLRHQYPSQLPDSVQRRLADVSTRVIEHIGLTGATFSIEYFYDPETDEIGLLEINSRHSQSHAELFAHVDGVPNHHCMLALALGEDPALPHRLGEHGIAARWYHRRFADGVLRRCPTRDELDRIEREIPGVVVYPTAMEGGRLSEQIGQDSYSFTLAEVFVGARDEAELIDKYERCVAALTFEFEDEAVETARIQGTDGVCTTDVVHVTEQVRAAGRAEEKDER</sequence>
<dbReference type="PANTHER" id="PTHR43585:SF2">
    <property type="entry name" value="ATP-GRASP ENZYME FSQD"/>
    <property type="match status" value="1"/>
</dbReference>
<gene>
    <name evidence="6" type="ORF">UA74_23315</name>
</gene>
<evidence type="ECO:0000256" key="3">
    <source>
        <dbReference type="ARBA" id="ARBA00022840"/>
    </source>
</evidence>
<dbReference type="Gene3D" id="3.30.470.20">
    <property type="entry name" value="ATP-grasp fold, B domain"/>
    <property type="match status" value="1"/>
</dbReference>
<dbReference type="Proteomes" id="UP000185511">
    <property type="component" value="Chromosome"/>
</dbReference>
<dbReference type="PROSITE" id="PS50975">
    <property type="entry name" value="ATP_GRASP"/>
    <property type="match status" value="1"/>
</dbReference>
<protein>
    <submittedName>
        <fullName evidence="6">ATP-grasp domain</fullName>
    </submittedName>
</protein>
<evidence type="ECO:0000256" key="2">
    <source>
        <dbReference type="ARBA" id="ARBA00022741"/>
    </source>
</evidence>
<dbReference type="GO" id="GO:0046872">
    <property type="term" value="F:metal ion binding"/>
    <property type="evidence" value="ECO:0007669"/>
    <property type="project" value="InterPro"/>
</dbReference>
<dbReference type="AlphaFoldDB" id="A0AAC9LFE2"/>
<keyword evidence="7" id="KW-1185">Reference proteome</keyword>
<dbReference type="GO" id="GO:0016874">
    <property type="term" value="F:ligase activity"/>
    <property type="evidence" value="ECO:0007669"/>
    <property type="project" value="UniProtKB-KW"/>
</dbReference>